<evidence type="ECO:0000313" key="8">
    <source>
        <dbReference type="Proteomes" id="UP000003571"/>
    </source>
</evidence>
<dbReference type="eggNOG" id="ENOG5032YE7">
    <property type="taxonomic scope" value="Bacteria"/>
</dbReference>
<dbReference type="OrthoDB" id="9801525at2"/>
<keyword evidence="4" id="KW-0547">Nucleotide-binding</keyword>
<dbReference type="GO" id="GO:0071897">
    <property type="term" value="P:DNA biosynthetic process"/>
    <property type="evidence" value="ECO:0007669"/>
    <property type="project" value="UniProtKB-KW"/>
</dbReference>
<evidence type="ECO:0000259" key="6">
    <source>
        <dbReference type="Pfam" id="PF12637"/>
    </source>
</evidence>
<evidence type="ECO:0000256" key="5">
    <source>
        <dbReference type="ARBA" id="ARBA00047754"/>
    </source>
</evidence>
<keyword evidence="8" id="KW-1185">Reference proteome</keyword>
<sequence length="84" mass="8702">METVEFTTSGTCARKITFSRDGQNRIHGISFEGGCNGNLKAIAKLCEGMTGEEIAAKLLGNTCGTKGTSCADQLAKAVTMGAAR</sequence>
<dbReference type="Proteomes" id="UP000003571">
    <property type="component" value="Unassembled WGS sequence"/>
</dbReference>
<evidence type="ECO:0000256" key="4">
    <source>
        <dbReference type="ARBA" id="ARBA00022741"/>
    </source>
</evidence>
<organism evidence="7 8">
    <name type="scientific">Treponema saccharophilum DSM 2985</name>
    <dbReference type="NCBI Taxonomy" id="907348"/>
    <lineage>
        <taxon>Bacteria</taxon>
        <taxon>Pseudomonadati</taxon>
        <taxon>Spirochaetota</taxon>
        <taxon>Spirochaetia</taxon>
        <taxon>Spirochaetales</taxon>
        <taxon>Treponemataceae</taxon>
        <taxon>Treponema</taxon>
    </lineage>
</organism>
<comment type="caution">
    <text evidence="7">The sequence shown here is derived from an EMBL/GenBank/DDBJ whole genome shotgun (WGS) entry which is preliminary data.</text>
</comment>
<feature type="domain" description="TSCPD" evidence="6">
    <location>
        <begin position="5"/>
        <end position="78"/>
    </location>
</feature>
<evidence type="ECO:0000313" key="7">
    <source>
        <dbReference type="EMBL" id="EIC02265.1"/>
    </source>
</evidence>
<dbReference type="STRING" id="907348.TresaDRAFT_1529"/>
<dbReference type="EC" id="1.17.4.1" evidence="2"/>
<comment type="catalytic activity">
    <reaction evidence="5">
        <text>a 2'-deoxyribonucleoside 5'-diphosphate + [thioredoxin]-disulfide + H2O = a ribonucleoside 5'-diphosphate + [thioredoxin]-dithiol</text>
        <dbReference type="Rhea" id="RHEA:23252"/>
        <dbReference type="Rhea" id="RHEA-COMP:10698"/>
        <dbReference type="Rhea" id="RHEA-COMP:10700"/>
        <dbReference type="ChEBI" id="CHEBI:15377"/>
        <dbReference type="ChEBI" id="CHEBI:29950"/>
        <dbReference type="ChEBI" id="CHEBI:50058"/>
        <dbReference type="ChEBI" id="CHEBI:57930"/>
        <dbReference type="ChEBI" id="CHEBI:73316"/>
        <dbReference type="EC" id="1.17.4.1"/>
    </reaction>
</comment>
<dbReference type="EMBL" id="AGRW01000041">
    <property type="protein sequence ID" value="EIC02265.1"/>
    <property type="molecule type" value="Genomic_DNA"/>
</dbReference>
<name>H7EJA4_9SPIR</name>
<evidence type="ECO:0000256" key="1">
    <source>
        <dbReference type="ARBA" id="ARBA00007405"/>
    </source>
</evidence>
<keyword evidence="3" id="KW-0237">DNA synthesis</keyword>
<dbReference type="GO" id="GO:0004748">
    <property type="term" value="F:ribonucleoside-diphosphate reductase activity, thioredoxin disulfide as acceptor"/>
    <property type="evidence" value="ECO:0007669"/>
    <property type="project" value="UniProtKB-EC"/>
</dbReference>
<dbReference type="PATRIC" id="fig|907348.3.peg.988"/>
<dbReference type="InterPro" id="IPR024434">
    <property type="entry name" value="TSCPD_dom"/>
</dbReference>
<gene>
    <name evidence="7" type="ORF">TresaDRAFT_1529</name>
</gene>
<dbReference type="NCBIfam" id="TIGR03905">
    <property type="entry name" value="TIGR03905_4_Cys"/>
    <property type="match status" value="1"/>
</dbReference>
<accession>H7EJA4</accession>
<protein>
    <recommendedName>
        <fullName evidence="2">ribonucleoside-diphosphate reductase</fullName>
        <ecNumber evidence="2">1.17.4.1</ecNumber>
    </recommendedName>
</protein>
<proteinExistence type="inferred from homology"/>
<reference evidence="7 8" key="1">
    <citation type="submission" date="2011-09" db="EMBL/GenBank/DDBJ databases">
        <title>The draft genome of Treponema saccharophilum DSM 2985.</title>
        <authorList>
            <consortium name="US DOE Joint Genome Institute (JGI-PGF)"/>
            <person name="Lucas S."/>
            <person name="Copeland A."/>
            <person name="Lapidus A."/>
            <person name="Glavina del Rio T."/>
            <person name="Dalin E."/>
            <person name="Tice H."/>
            <person name="Bruce D."/>
            <person name="Goodwin L."/>
            <person name="Pitluck S."/>
            <person name="Peters L."/>
            <person name="Kyrpides N."/>
            <person name="Mavromatis K."/>
            <person name="Ivanova N."/>
            <person name="Markowitz V."/>
            <person name="Cheng J.-F."/>
            <person name="Hugenholtz P."/>
            <person name="Woyke T."/>
            <person name="Wu D."/>
            <person name="Gronow S."/>
            <person name="Wellnitz S."/>
            <person name="Brambilla E."/>
            <person name="Klenk H.-P."/>
            <person name="Eisen J.A."/>
        </authorList>
    </citation>
    <scope>NUCLEOTIDE SEQUENCE [LARGE SCALE GENOMIC DNA]</scope>
    <source>
        <strain evidence="7 8">DSM 2985</strain>
    </source>
</reference>
<evidence type="ECO:0000256" key="2">
    <source>
        <dbReference type="ARBA" id="ARBA00012274"/>
    </source>
</evidence>
<dbReference type="Pfam" id="PF12637">
    <property type="entry name" value="TSCPD"/>
    <property type="match status" value="1"/>
</dbReference>
<dbReference type="GO" id="GO:0000166">
    <property type="term" value="F:nucleotide binding"/>
    <property type="evidence" value="ECO:0007669"/>
    <property type="project" value="UniProtKB-KW"/>
</dbReference>
<dbReference type="RefSeq" id="WP_002703381.1">
    <property type="nucleotide sequence ID" value="NZ_AGRW01000041.1"/>
</dbReference>
<dbReference type="AlphaFoldDB" id="H7EJA4"/>
<comment type="similarity">
    <text evidence="1">Belongs to the ribonucleoside diphosphate reductase class-2 family.</text>
</comment>
<evidence type="ECO:0000256" key="3">
    <source>
        <dbReference type="ARBA" id="ARBA00022634"/>
    </source>
</evidence>
<dbReference type="InterPro" id="IPR023806">
    <property type="entry name" value="CHP03905"/>
</dbReference>